<comment type="function">
    <text evidence="11">Involved in protein precursor import into chloroplasts. Part of the motor complex consisting of a co-chaperone (TIC40) and a chaperone (HSP93) associated with the import channel (TIC110). Causes the release of bound transit peptides from TIC110 and stimulates ATP hydrolysis by HSP93. Involved in reinsertion of proteins from the chloroplast stroma into the inner membrane.</text>
</comment>
<evidence type="ECO:0000256" key="8">
    <source>
        <dbReference type="ARBA" id="ARBA00022946"/>
    </source>
</evidence>
<feature type="region of interest" description="Disordered" evidence="15">
    <location>
        <begin position="252"/>
        <end position="287"/>
    </location>
</feature>
<keyword evidence="10" id="KW-0472">Membrane</keyword>
<dbReference type="EMBL" id="JADCNL010000001">
    <property type="protein sequence ID" value="KAG0499799.1"/>
    <property type="molecule type" value="Genomic_DNA"/>
</dbReference>
<dbReference type="GO" id="GO:0045037">
    <property type="term" value="P:protein import into chloroplast stroma"/>
    <property type="evidence" value="ECO:0007669"/>
    <property type="project" value="TreeGrafter"/>
</dbReference>
<dbReference type="InterPro" id="IPR006636">
    <property type="entry name" value="STI1_HS-bd"/>
</dbReference>
<comment type="subcellular location">
    <subcellularLocation>
        <location evidence="12">Plastid</location>
        <location evidence="12">Chloroplast inner membrane</location>
        <topology evidence="12">Single-pass membrane protein</topology>
    </subcellularLocation>
</comment>
<keyword evidence="2" id="KW-0150">Chloroplast</keyword>
<dbReference type="Gene3D" id="1.10.260.100">
    <property type="match status" value="1"/>
</dbReference>
<dbReference type="PANTHER" id="PTHR47296">
    <property type="entry name" value="PROTEIN TIC 40, CHLOROPLASTIC"/>
    <property type="match status" value="1"/>
</dbReference>
<dbReference type="GO" id="GO:0009706">
    <property type="term" value="C:chloroplast inner membrane"/>
    <property type="evidence" value="ECO:0007669"/>
    <property type="project" value="UniProtKB-SubCell"/>
</dbReference>
<evidence type="ECO:0000256" key="4">
    <source>
        <dbReference type="ARBA" id="ARBA00022692"/>
    </source>
</evidence>
<keyword evidence="3" id="KW-0934">Plastid</keyword>
<evidence type="ECO:0000313" key="18">
    <source>
        <dbReference type="Proteomes" id="UP000636800"/>
    </source>
</evidence>
<feature type="domain" description="STI1" evidence="16">
    <location>
        <begin position="377"/>
        <end position="416"/>
    </location>
</feature>
<evidence type="ECO:0000256" key="15">
    <source>
        <dbReference type="SAM" id="MobiDB-lite"/>
    </source>
</evidence>
<dbReference type="SMART" id="SM00727">
    <property type="entry name" value="STI1"/>
    <property type="match status" value="2"/>
</dbReference>
<reference evidence="17 18" key="1">
    <citation type="journal article" date="2020" name="Nat. Food">
        <title>A phased Vanilla planifolia genome enables genetic improvement of flavour and production.</title>
        <authorList>
            <person name="Hasing T."/>
            <person name="Tang H."/>
            <person name="Brym M."/>
            <person name="Khazi F."/>
            <person name="Huang T."/>
            <person name="Chambers A.H."/>
        </authorList>
    </citation>
    <scope>NUCLEOTIDE SEQUENCE [LARGE SCALE GENOMIC DNA]</scope>
    <source>
        <tissue evidence="17">Leaf</tissue>
    </source>
</reference>
<dbReference type="InterPro" id="IPR041243">
    <property type="entry name" value="STI1/HOP_DP"/>
</dbReference>
<dbReference type="AlphaFoldDB" id="A0A835S1U2"/>
<dbReference type="OrthoDB" id="10257085at2759"/>
<evidence type="ECO:0000256" key="7">
    <source>
        <dbReference type="ARBA" id="ARBA00022927"/>
    </source>
</evidence>
<evidence type="ECO:0000259" key="16">
    <source>
        <dbReference type="SMART" id="SM00727"/>
    </source>
</evidence>
<evidence type="ECO:0000256" key="12">
    <source>
        <dbReference type="ARBA" id="ARBA00060470"/>
    </source>
</evidence>
<accession>A0A835S1U2</accession>
<proteinExistence type="predicted"/>
<keyword evidence="4" id="KW-0812">Transmembrane</keyword>
<keyword evidence="9" id="KW-1133">Transmembrane helix</keyword>
<evidence type="ECO:0000256" key="10">
    <source>
        <dbReference type="ARBA" id="ARBA00023136"/>
    </source>
</evidence>
<feature type="domain" description="STI1" evidence="16">
    <location>
        <begin position="301"/>
        <end position="335"/>
    </location>
</feature>
<keyword evidence="6" id="KW-1001">Plastid inner membrane</keyword>
<evidence type="ECO:0000256" key="14">
    <source>
        <dbReference type="ARBA" id="ARBA00082202"/>
    </source>
</evidence>
<keyword evidence="8" id="KW-0809">Transit peptide</keyword>
<keyword evidence="1" id="KW-0813">Transport</keyword>
<dbReference type="GO" id="GO:0009658">
    <property type="term" value="P:chloroplast organization"/>
    <property type="evidence" value="ECO:0007669"/>
    <property type="project" value="TreeGrafter"/>
</dbReference>
<dbReference type="Proteomes" id="UP000636800">
    <property type="component" value="Chromosome 1"/>
</dbReference>
<dbReference type="Pfam" id="PF17830">
    <property type="entry name" value="STI1-HOP_DP"/>
    <property type="match status" value="1"/>
</dbReference>
<name>A0A835S1U2_VANPL</name>
<evidence type="ECO:0000256" key="9">
    <source>
        <dbReference type="ARBA" id="ARBA00022989"/>
    </source>
</evidence>
<feature type="region of interest" description="Disordered" evidence="15">
    <location>
        <begin position="158"/>
        <end position="193"/>
    </location>
</feature>
<dbReference type="PANTHER" id="PTHR47296:SF1">
    <property type="entry name" value="PROTEIN TIC 40, CHLOROPLASTIC"/>
    <property type="match status" value="1"/>
</dbReference>
<protein>
    <recommendedName>
        <fullName evidence="13">Protein TIC 40, chloroplastic</fullName>
    </recommendedName>
    <alternativeName>
        <fullName evidence="14">Translocon at the inner envelope membrane of chloroplasts 40</fullName>
    </alternativeName>
</protein>
<keyword evidence="18" id="KW-1185">Reference proteome</keyword>
<organism evidence="17 18">
    <name type="scientific">Vanilla planifolia</name>
    <name type="common">Vanilla</name>
    <dbReference type="NCBI Taxonomy" id="51239"/>
    <lineage>
        <taxon>Eukaryota</taxon>
        <taxon>Viridiplantae</taxon>
        <taxon>Streptophyta</taxon>
        <taxon>Embryophyta</taxon>
        <taxon>Tracheophyta</taxon>
        <taxon>Spermatophyta</taxon>
        <taxon>Magnoliopsida</taxon>
        <taxon>Liliopsida</taxon>
        <taxon>Asparagales</taxon>
        <taxon>Orchidaceae</taxon>
        <taxon>Vanilloideae</taxon>
        <taxon>Vanilleae</taxon>
        <taxon>Vanilla</taxon>
    </lineage>
</organism>
<evidence type="ECO:0000256" key="6">
    <source>
        <dbReference type="ARBA" id="ARBA00022780"/>
    </source>
</evidence>
<gene>
    <name evidence="17" type="ORF">HPP92_004490</name>
</gene>
<evidence type="ECO:0000256" key="1">
    <source>
        <dbReference type="ARBA" id="ARBA00022448"/>
    </source>
</evidence>
<dbReference type="GO" id="GO:0009535">
    <property type="term" value="C:chloroplast thylakoid membrane"/>
    <property type="evidence" value="ECO:0007669"/>
    <property type="project" value="TreeGrafter"/>
</dbReference>
<keyword evidence="5" id="KW-0677">Repeat</keyword>
<evidence type="ECO:0000256" key="2">
    <source>
        <dbReference type="ARBA" id="ARBA00022528"/>
    </source>
</evidence>
<evidence type="ECO:0000256" key="3">
    <source>
        <dbReference type="ARBA" id="ARBA00022640"/>
    </source>
</evidence>
<evidence type="ECO:0000256" key="5">
    <source>
        <dbReference type="ARBA" id="ARBA00022737"/>
    </source>
</evidence>
<feature type="compositionally biased region" description="Pro residues" evidence="15">
    <location>
        <begin position="177"/>
        <end position="189"/>
    </location>
</feature>
<evidence type="ECO:0000256" key="11">
    <source>
        <dbReference type="ARBA" id="ARBA00056414"/>
    </source>
</evidence>
<evidence type="ECO:0000256" key="13">
    <source>
        <dbReference type="ARBA" id="ARBA00070821"/>
    </source>
</evidence>
<comment type="caution">
    <text evidence="17">The sequence shown here is derived from an EMBL/GenBank/DDBJ whole genome shotgun (WGS) entry which is preliminary data.</text>
</comment>
<sequence length="441" mass="48593">MENLALSSTKYLVLSNSPTVNGFRIRRWPAYPSLPVTSSRRIRDSRGFMRVASSVRSGIGSGHEASHRISRTGSAVQEKLGMENFASISSSNTVTLPRLAVFLRPPCHLHHPTLGHHFFWVGVGVGLSAIFSMVAARVKQYAMQQAFKTMMSQAAPQNGQFSNTAGSPFPFASQPTLAPPLVPDAPPTPSLSSQADFVADVTATEVKDDPLVEVKEQTENKSKTFAFADVSPEEVLKKDSEYAKELKEALSQAGSVSKEVSQNGAASSAITQKPDVASQQTHNRTSRSVLSVDVLEKMMEDPNVQKMVYPYLPEEMRNPTTFKWMLQNPQYRQQLQDMLNDMGGNSEWDNNLMESLKNFDLSSPEVKQQFDQIGLSPEEVISKIMANPEVALAFQNPKVQAAIMECSQNPLSISKYQNDKEVMDVFTKISELFPGVTGGRP</sequence>
<dbReference type="FunFam" id="1.10.260.100:FF:000008">
    <property type="entry name" value="Protein TIC 40, chloroplastic"/>
    <property type="match status" value="1"/>
</dbReference>
<evidence type="ECO:0000313" key="17">
    <source>
        <dbReference type="EMBL" id="KAG0499799.1"/>
    </source>
</evidence>
<keyword evidence="7" id="KW-0653">Protein transport</keyword>